<proteinExistence type="predicted"/>
<dbReference type="Proteomes" id="UP001419268">
    <property type="component" value="Unassembled WGS sequence"/>
</dbReference>
<feature type="compositionally biased region" description="Acidic residues" evidence="3">
    <location>
        <begin position="217"/>
        <end position="236"/>
    </location>
</feature>
<name>A0AAP0PNW1_9MAGN</name>
<dbReference type="GO" id="GO:0003723">
    <property type="term" value="F:RNA binding"/>
    <property type="evidence" value="ECO:0007669"/>
    <property type="project" value="UniProtKB-UniRule"/>
</dbReference>
<feature type="compositionally biased region" description="Acidic residues" evidence="3">
    <location>
        <begin position="180"/>
        <end position="189"/>
    </location>
</feature>
<dbReference type="SUPFAM" id="SSF54928">
    <property type="entry name" value="RNA-binding domain, RBD"/>
    <property type="match status" value="2"/>
</dbReference>
<evidence type="ECO:0000256" key="1">
    <source>
        <dbReference type="ARBA" id="ARBA00022884"/>
    </source>
</evidence>
<evidence type="ECO:0000313" key="5">
    <source>
        <dbReference type="EMBL" id="KAK9147551.1"/>
    </source>
</evidence>
<dbReference type="EMBL" id="JBBNAG010000003">
    <property type="protein sequence ID" value="KAK9147551.1"/>
    <property type="molecule type" value="Genomic_DNA"/>
</dbReference>
<sequence>MPPRSSKRRGGSAKRGTPKRKREPLKAADEDSEQLVEDSVAVMKEFDDAEEVTVEKVPETVESLETDREALVTKEEEEEPEEETVVEETKLVEVVAKEEIVERDGLNAVVNVEETEENELVGDAERDETEPEEDDEIEPEEDDDEIEPEEEDAEIEPEEDTIEDLREKMEDIDNHVGEETGPEEDTIEDLGEKMTDIDNHLGEASDGIARDNGNSMDEQEKEVDESGSDPEDEEDSSLYQQAPLLADHKKPKELEIFVGGLDRMAVEEDLIKVFGGFGDIQAVRIVKHPVTQKSKGFAFIRYATPEQARKVLADLKDGTEVKGKRVGISLSQETDTLYMGNICKTWTREQVLERLKNLGVEQIEEIYLPDNPNKEGKSKGYALLEFSTHSDAMSAFQLLKKPDALFGRDRSAKVAFSQSIHPSEEALLQVKTVYLEGLAESWEEDKLKKLCEQYGEVEKVQLSRNFLSTRRKDFGFVSFVTRESAVACVEGINKAEIGEGDNKVKANLAKPQYKGRIGKKAAKGGYKVQMDGQKTVVEASKMKGNNISKRPQGKGKGVANKQNDRWNKSHYPGSSGKQNDKRKKSQNPGSSAGGHRDADAPSKLDRTNKQREKNYGGGKRGRRNVDSSYNGRPSKKQRGDSRSRLVSTFGNARTSSYTGNVRQHYDMIPAAHAVPHAHGYIAPAPSYQGHAYGTISGSTHRYSDMEPHAGYVAPAVVKQGRDLHAYVLPRASGYEVQRSIGTSYVGAQAPPAPQNYYLHGYPNYPAHQSGGSNTGYVYPQSGAYSYQPPRY</sequence>
<feature type="region of interest" description="Disordered" evidence="3">
    <location>
        <begin position="107"/>
        <end position="237"/>
    </location>
</feature>
<dbReference type="CDD" id="cd00590">
    <property type="entry name" value="RRM_SF"/>
    <property type="match status" value="2"/>
</dbReference>
<dbReference type="PANTHER" id="PTHR21245">
    <property type="entry name" value="HETEROGENEOUS NUCLEAR RIBONUCLEOPROTEIN"/>
    <property type="match status" value="1"/>
</dbReference>
<dbReference type="InterPro" id="IPR012677">
    <property type="entry name" value="Nucleotide-bd_a/b_plait_sf"/>
</dbReference>
<dbReference type="Pfam" id="PF00076">
    <property type="entry name" value="RRM_1"/>
    <property type="match status" value="3"/>
</dbReference>
<dbReference type="InterPro" id="IPR035979">
    <property type="entry name" value="RBD_domain_sf"/>
</dbReference>
<dbReference type="InterPro" id="IPR000504">
    <property type="entry name" value="RRM_dom"/>
</dbReference>
<keyword evidence="1 2" id="KW-0694">RNA-binding</keyword>
<reference evidence="5 6" key="1">
    <citation type="submission" date="2024-01" db="EMBL/GenBank/DDBJ databases">
        <title>Genome assemblies of Stephania.</title>
        <authorList>
            <person name="Yang L."/>
        </authorList>
    </citation>
    <scope>NUCLEOTIDE SEQUENCE [LARGE SCALE GENOMIC DNA]</scope>
    <source>
        <strain evidence="5">JXDWG</strain>
        <tissue evidence="5">Leaf</tissue>
    </source>
</reference>
<feature type="domain" description="RRM" evidence="4">
    <location>
        <begin position="254"/>
        <end position="333"/>
    </location>
</feature>
<gene>
    <name evidence="5" type="ORF">Scep_006308</name>
</gene>
<feature type="compositionally biased region" description="Basic and acidic residues" evidence="3">
    <location>
        <begin position="594"/>
        <end position="614"/>
    </location>
</feature>
<feature type="region of interest" description="Disordered" evidence="3">
    <location>
        <begin position="541"/>
        <end position="650"/>
    </location>
</feature>
<feature type="compositionally biased region" description="Basic and acidic residues" evidence="3">
    <location>
        <begin position="163"/>
        <end position="178"/>
    </location>
</feature>
<dbReference type="AlphaFoldDB" id="A0AAP0PNW1"/>
<evidence type="ECO:0000313" key="6">
    <source>
        <dbReference type="Proteomes" id="UP001419268"/>
    </source>
</evidence>
<feature type="compositionally biased region" description="Acidic residues" evidence="3">
    <location>
        <begin position="113"/>
        <end position="162"/>
    </location>
</feature>
<evidence type="ECO:0000256" key="3">
    <source>
        <dbReference type="SAM" id="MobiDB-lite"/>
    </source>
</evidence>
<comment type="caution">
    <text evidence="5">The sequence shown here is derived from an EMBL/GenBank/DDBJ whole genome shotgun (WGS) entry which is preliminary data.</text>
</comment>
<protein>
    <recommendedName>
        <fullName evidence="4">RRM domain-containing protein</fullName>
    </recommendedName>
</protein>
<evidence type="ECO:0000256" key="2">
    <source>
        <dbReference type="PROSITE-ProRule" id="PRU00176"/>
    </source>
</evidence>
<dbReference type="Gene3D" id="3.30.70.330">
    <property type="match status" value="3"/>
</dbReference>
<feature type="compositionally biased region" description="Basic and acidic residues" evidence="3">
    <location>
        <begin position="190"/>
        <end position="203"/>
    </location>
</feature>
<feature type="compositionally biased region" description="Basic residues" evidence="3">
    <location>
        <begin position="1"/>
        <end position="23"/>
    </location>
</feature>
<evidence type="ECO:0000259" key="4">
    <source>
        <dbReference type="PROSITE" id="PS50102"/>
    </source>
</evidence>
<accession>A0AAP0PNW1</accession>
<feature type="domain" description="RRM" evidence="4">
    <location>
        <begin position="335"/>
        <end position="419"/>
    </location>
</feature>
<feature type="region of interest" description="Disordered" evidence="3">
    <location>
        <begin position="1"/>
        <end position="36"/>
    </location>
</feature>
<keyword evidence="6" id="KW-1185">Reference proteome</keyword>
<dbReference type="SMART" id="SM00360">
    <property type="entry name" value="RRM"/>
    <property type="match status" value="3"/>
</dbReference>
<dbReference type="PROSITE" id="PS50102">
    <property type="entry name" value="RRM"/>
    <property type="match status" value="3"/>
</dbReference>
<organism evidence="5 6">
    <name type="scientific">Stephania cephalantha</name>
    <dbReference type="NCBI Taxonomy" id="152367"/>
    <lineage>
        <taxon>Eukaryota</taxon>
        <taxon>Viridiplantae</taxon>
        <taxon>Streptophyta</taxon>
        <taxon>Embryophyta</taxon>
        <taxon>Tracheophyta</taxon>
        <taxon>Spermatophyta</taxon>
        <taxon>Magnoliopsida</taxon>
        <taxon>Ranunculales</taxon>
        <taxon>Menispermaceae</taxon>
        <taxon>Menispermoideae</taxon>
        <taxon>Cissampelideae</taxon>
        <taxon>Stephania</taxon>
    </lineage>
</organism>
<feature type="domain" description="RRM" evidence="4">
    <location>
        <begin position="431"/>
        <end position="511"/>
    </location>
</feature>